<proteinExistence type="inferred from homology"/>
<dbReference type="PROSITE" id="PS00332">
    <property type="entry name" value="SOD_CU_ZN_2"/>
    <property type="match status" value="1"/>
</dbReference>
<dbReference type="Proteomes" id="UP001558652">
    <property type="component" value="Unassembled WGS sequence"/>
</dbReference>
<keyword evidence="1" id="KW-0479">Metal-binding</keyword>
<dbReference type="Gene3D" id="2.60.40.200">
    <property type="entry name" value="Superoxide dismutase, copper/zinc binding domain"/>
    <property type="match status" value="1"/>
</dbReference>
<dbReference type="AlphaFoldDB" id="A0ABD0YWD3"/>
<dbReference type="InterPro" id="IPR018152">
    <property type="entry name" value="SOD_Cu/Zn_BS"/>
</dbReference>
<dbReference type="Pfam" id="PF00080">
    <property type="entry name" value="Sod_Cu"/>
    <property type="match status" value="1"/>
</dbReference>
<evidence type="ECO:0000256" key="2">
    <source>
        <dbReference type="SAM" id="MobiDB-lite"/>
    </source>
</evidence>
<dbReference type="PRINTS" id="PR00068">
    <property type="entry name" value="CUZNDISMTASE"/>
</dbReference>
<keyword evidence="1" id="KW-0862">Zinc</keyword>
<dbReference type="PROSITE" id="PS00087">
    <property type="entry name" value="SOD_CU_ZN_1"/>
    <property type="match status" value="1"/>
</dbReference>
<keyword evidence="1" id="KW-0560">Oxidoreductase</keyword>
<comment type="caution">
    <text evidence="4">The sequence shown here is derived from an EMBL/GenBank/DDBJ whole genome shotgun (WGS) entry which is preliminary data.</text>
</comment>
<comment type="similarity">
    <text evidence="1">Belongs to the Cu-Zn superoxide dismutase family.</text>
</comment>
<evidence type="ECO:0000259" key="3">
    <source>
        <dbReference type="Pfam" id="PF00080"/>
    </source>
</evidence>
<evidence type="ECO:0000313" key="4">
    <source>
        <dbReference type="EMBL" id="KAL1140268.1"/>
    </source>
</evidence>
<dbReference type="SUPFAM" id="SSF49329">
    <property type="entry name" value="Cu,Zn superoxide dismutase-like"/>
    <property type="match status" value="1"/>
</dbReference>
<reference evidence="4 5" key="1">
    <citation type="submission" date="2024-07" db="EMBL/GenBank/DDBJ databases">
        <title>Chromosome-level genome assembly of the water stick insect Ranatra chinensis (Heteroptera: Nepidae).</title>
        <authorList>
            <person name="Liu X."/>
        </authorList>
    </citation>
    <scope>NUCLEOTIDE SEQUENCE [LARGE SCALE GENOMIC DNA]</scope>
    <source>
        <strain evidence="4">Cailab_2021Rc</strain>
        <tissue evidence="4">Muscle</tissue>
    </source>
</reference>
<protein>
    <recommendedName>
        <fullName evidence="1">Superoxide dismutase [Cu-Zn]</fullName>
        <ecNumber evidence="1">1.15.1.1</ecNumber>
    </recommendedName>
</protein>
<dbReference type="GO" id="GO:0046872">
    <property type="term" value="F:metal ion binding"/>
    <property type="evidence" value="ECO:0007669"/>
    <property type="project" value="UniProtKB-KW"/>
</dbReference>
<feature type="domain" description="Superoxide dismutase copper/zinc binding" evidence="3">
    <location>
        <begin position="4"/>
        <end position="119"/>
    </location>
</feature>
<dbReference type="InterPro" id="IPR036423">
    <property type="entry name" value="SOD-like_Cu/Zn_dom_sf"/>
</dbReference>
<dbReference type="PANTHER" id="PTHR10003">
    <property type="entry name" value="SUPEROXIDE DISMUTASE CU-ZN -RELATED"/>
    <property type="match status" value="1"/>
</dbReference>
<dbReference type="CDD" id="cd00305">
    <property type="entry name" value="Cu-Zn_Superoxide_Dismutase"/>
    <property type="match status" value="1"/>
</dbReference>
<keyword evidence="1" id="KW-0186">Copper</keyword>
<evidence type="ECO:0000313" key="5">
    <source>
        <dbReference type="Proteomes" id="UP001558652"/>
    </source>
</evidence>
<name>A0ABD0YWD3_9HEMI</name>
<dbReference type="EC" id="1.15.1.1" evidence="1"/>
<feature type="region of interest" description="Disordered" evidence="2">
    <location>
        <begin position="1"/>
        <end position="48"/>
    </location>
</feature>
<dbReference type="InterPro" id="IPR001424">
    <property type="entry name" value="SOD_Cu_Zn_dom"/>
</dbReference>
<comment type="cofactor">
    <cofactor evidence="1">
        <name>Zn(2+)</name>
        <dbReference type="ChEBI" id="CHEBI:29105"/>
    </cofactor>
    <text evidence="1">Binds 1 zinc ion per subunit.</text>
</comment>
<gene>
    <name evidence="4" type="ORF">AAG570_000200</name>
</gene>
<feature type="compositionally biased region" description="Basic and acidic residues" evidence="2">
    <location>
        <begin position="8"/>
        <end position="22"/>
    </location>
</feature>
<evidence type="ECO:0000256" key="1">
    <source>
        <dbReference type="RuleBase" id="RU000393"/>
    </source>
</evidence>
<comment type="cofactor">
    <cofactor evidence="1">
        <name>Cu cation</name>
        <dbReference type="ChEBI" id="CHEBI:23378"/>
    </cofactor>
    <text evidence="1">Binds 1 copper ion per subunit.</text>
</comment>
<dbReference type="GO" id="GO:0004784">
    <property type="term" value="F:superoxide dismutase activity"/>
    <property type="evidence" value="ECO:0007669"/>
    <property type="project" value="UniProtKB-EC"/>
</dbReference>
<comment type="catalytic activity">
    <reaction evidence="1">
        <text>2 superoxide + 2 H(+) = H2O2 + O2</text>
        <dbReference type="Rhea" id="RHEA:20696"/>
        <dbReference type="ChEBI" id="CHEBI:15378"/>
        <dbReference type="ChEBI" id="CHEBI:15379"/>
        <dbReference type="ChEBI" id="CHEBI:16240"/>
        <dbReference type="ChEBI" id="CHEBI:18421"/>
        <dbReference type="EC" id="1.15.1.1"/>
    </reaction>
</comment>
<dbReference type="InterPro" id="IPR024134">
    <property type="entry name" value="SOD_Cu/Zn_/chaperone"/>
</dbReference>
<keyword evidence="5" id="KW-1185">Reference proteome</keyword>
<dbReference type="EMBL" id="JBFDAA010000001">
    <property type="protein sequence ID" value="KAL1140268.1"/>
    <property type="molecule type" value="Genomic_DNA"/>
</dbReference>
<sequence>MGIIERLQPNKEHGFHIHEKGDLSSGCASAAGHFNPHQKHHGGPSDTERHVGDLGNIAADASGVAMFTIQDNLISLVGEHSVLGRAIVVHADKDDFGKGGFTDSLTTGHAGSRVGCGVIGIM</sequence>
<accession>A0ABD0YWD3</accession>
<comment type="function">
    <text evidence="1">Destroys radicals which are normally produced within the cells and which are toxic to biological systems.</text>
</comment>
<organism evidence="4 5">
    <name type="scientific">Ranatra chinensis</name>
    <dbReference type="NCBI Taxonomy" id="642074"/>
    <lineage>
        <taxon>Eukaryota</taxon>
        <taxon>Metazoa</taxon>
        <taxon>Ecdysozoa</taxon>
        <taxon>Arthropoda</taxon>
        <taxon>Hexapoda</taxon>
        <taxon>Insecta</taxon>
        <taxon>Pterygota</taxon>
        <taxon>Neoptera</taxon>
        <taxon>Paraneoptera</taxon>
        <taxon>Hemiptera</taxon>
        <taxon>Heteroptera</taxon>
        <taxon>Panheteroptera</taxon>
        <taxon>Nepomorpha</taxon>
        <taxon>Nepidae</taxon>
        <taxon>Ranatrinae</taxon>
        <taxon>Ranatra</taxon>
    </lineage>
</organism>